<dbReference type="Gene3D" id="3.30.70.1150">
    <property type="entry name" value="ACT-like. Chain A, domain 2"/>
    <property type="match status" value="1"/>
</dbReference>
<evidence type="ECO:0000313" key="3">
    <source>
        <dbReference type="Proteomes" id="UP000214975"/>
    </source>
</evidence>
<gene>
    <name evidence="2" type="ORF">CE561_13070</name>
    <name evidence="1" type="ORF">Thert_01875</name>
</gene>
<evidence type="ECO:0000313" key="2">
    <source>
        <dbReference type="EMBL" id="OXT05214.1"/>
    </source>
</evidence>
<evidence type="ECO:0000313" key="1">
    <source>
        <dbReference type="EMBL" id="AST57854.1"/>
    </source>
</evidence>
<dbReference type="Proteomes" id="UP000215301">
    <property type="component" value="Unassembled WGS sequence"/>
</dbReference>
<dbReference type="InterPro" id="IPR045865">
    <property type="entry name" value="ACT-like_dom_sf"/>
</dbReference>
<evidence type="ECO:0000313" key="4">
    <source>
        <dbReference type="Proteomes" id="UP000215301"/>
    </source>
</evidence>
<dbReference type="InterPro" id="IPR027271">
    <property type="entry name" value="Acetolactate_synth/TF_NikR_C"/>
</dbReference>
<reference evidence="1 3" key="1">
    <citation type="submission" date="2016-08" db="EMBL/GenBank/DDBJ databases">
        <title>A novel genetic cassette of butanologenic Thermoanaerobacterium thermosaccharolyticum that directly convert cellulose to butanol.</title>
        <authorList>
            <person name="Li T."/>
            <person name="He J."/>
        </authorList>
    </citation>
    <scope>NUCLEOTIDE SEQUENCE [LARGE SCALE GENOMIC DNA]</scope>
    <source>
        <strain evidence="1 3">TG57</strain>
    </source>
</reference>
<dbReference type="SUPFAM" id="SSF55021">
    <property type="entry name" value="ACT-like"/>
    <property type="match status" value="1"/>
</dbReference>
<dbReference type="Proteomes" id="UP000214975">
    <property type="component" value="Chromosome"/>
</dbReference>
<organism evidence="2 4">
    <name type="scientific">Thermoanaerobacterium thermosaccharolyticum</name>
    <name type="common">Clostridium thermosaccharolyticum</name>
    <dbReference type="NCBI Taxonomy" id="1517"/>
    <lineage>
        <taxon>Bacteria</taxon>
        <taxon>Bacillati</taxon>
        <taxon>Bacillota</taxon>
        <taxon>Clostridia</taxon>
        <taxon>Thermoanaerobacterales</taxon>
        <taxon>Thermoanaerobacteraceae</taxon>
        <taxon>Thermoanaerobacterium</taxon>
    </lineage>
</organism>
<dbReference type="EMBL" id="NKHD01000062">
    <property type="protein sequence ID" value="OXT05214.1"/>
    <property type="molecule type" value="Genomic_DNA"/>
</dbReference>
<dbReference type="InterPro" id="IPR023860">
    <property type="entry name" value="FeFe-hyd_TM1266"/>
</dbReference>
<accession>A0A231VAK7</accession>
<proteinExistence type="predicted"/>
<name>A0A231VAK7_THETR</name>
<dbReference type="RefSeq" id="WP_013296953.1">
    <property type="nucleotide sequence ID" value="NZ_CP016893.1"/>
</dbReference>
<dbReference type="Pfam" id="PF21699">
    <property type="entry name" value="TM1266-like"/>
    <property type="match status" value="1"/>
</dbReference>
<dbReference type="GeneID" id="93863291"/>
<reference evidence="2 4" key="2">
    <citation type="submission" date="2017-06" db="EMBL/GenBank/DDBJ databases">
        <title>Isolation and characterization of a thermophilic and butanogenic Thermoanaerobacterium thermosaccharolyticum M5 capable of efficient degradation of hemicellulose.</title>
        <authorList>
            <person name="Xin F."/>
            <person name="Jiang Y."/>
        </authorList>
    </citation>
    <scope>NUCLEOTIDE SEQUENCE [LARGE SCALE GENOMIC DNA]</scope>
    <source>
        <strain evidence="2 4">M5</strain>
    </source>
</reference>
<sequence length="79" mass="8892">MSIYIMGISVDKRSDFAPKVQEVLTKHGQNILARFGIHDDSDDNGLITLNVRGDENYINEFSKELTSIPSVKVNHMTVK</sequence>
<dbReference type="EMBL" id="CP016893">
    <property type="protein sequence ID" value="AST57854.1"/>
    <property type="molecule type" value="Genomic_DNA"/>
</dbReference>
<dbReference type="AlphaFoldDB" id="A0A231VAK7"/>
<dbReference type="OMA" id="LTEYGCY"/>
<protein>
    <submittedName>
        <fullName evidence="2">Uncharacterized protein</fullName>
    </submittedName>
</protein>